<dbReference type="KEGG" id="fax:FUAX_17210"/>
<evidence type="ECO:0000313" key="1">
    <source>
        <dbReference type="EMBL" id="BDD09289.1"/>
    </source>
</evidence>
<gene>
    <name evidence="1" type="ORF">FUAX_17210</name>
</gene>
<dbReference type="Proteomes" id="UP001348817">
    <property type="component" value="Chromosome"/>
</dbReference>
<name>A0AAU9D497_9BACT</name>
<evidence type="ECO:0000313" key="2">
    <source>
        <dbReference type="Proteomes" id="UP001348817"/>
    </source>
</evidence>
<protein>
    <submittedName>
        <fullName evidence="1">Uncharacterized protein</fullName>
    </submittedName>
</protein>
<accession>A0AAU9D497</accession>
<sequence length="462" mass="52755">MQEALRFAESMFKRVSVRKKSGREASAGERCVRGAVPSAEAVVQRAVGFEIEKGAYRFFRSPEHYHEMTAALWDGYILSEEEIHGSVRFRKGDILLEGDGFTVQADISVKERWPYMEIVTDPFEETPEGYAKLTATMAKLTRMMARVKREPGYIWLSNLKEFGALRSEHKEAVMKTRGSEEAYFQVTAGLGLDKLGRLFDDLGYPDEEETEAERERKAGGRSTFIPPNKSVDPLFRYRSQLMVREVDRTVRRLADRAPMLKDPQLMGLLRVVGMYLMFGSQEVGHYPKSFVPVLARTDVATMFEKLPRPLKATLRNYKANLWRAVVDDLCGLLGIGGLSARFFARGVYQYHTNLAMRNMLGKDLTRDDWVSNLPFGKDLLTEKHYPDRHRAYLFRAMGGMGAHMDKDSDKTGAPVFEFRKINKDVPFSEWQSFGQSVFKYIYALNRGEDKAFGEDVEISSTK</sequence>
<dbReference type="AlphaFoldDB" id="A0AAU9D497"/>
<reference evidence="1 2" key="1">
    <citation type="submission" date="2021-12" db="EMBL/GenBank/DDBJ databases">
        <title>Genome sequencing of bacteria with rrn-lacking chromosome and rrn-plasmid.</title>
        <authorList>
            <person name="Anda M."/>
            <person name="Iwasaki W."/>
        </authorList>
    </citation>
    <scope>NUCLEOTIDE SEQUENCE [LARGE SCALE GENOMIC DNA]</scope>
    <source>
        <strain evidence="1 2">DSM 100852</strain>
    </source>
</reference>
<dbReference type="EMBL" id="AP025314">
    <property type="protein sequence ID" value="BDD09289.1"/>
    <property type="molecule type" value="Genomic_DNA"/>
</dbReference>
<proteinExistence type="predicted"/>
<keyword evidence="2" id="KW-1185">Reference proteome</keyword>
<organism evidence="1 2">
    <name type="scientific">Fulvitalea axinellae</name>
    <dbReference type="NCBI Taxonomy" id="1182444"/>
    <lineage>
        <taxon>Bacteria</taxon>
        <taxon>Pseudomonadati</taxon>
        <taxon>Bacteroidota</taxon>
        <taxon>Cytophagia</taxon>
        <taxon>Cytophagales</taxon>
        <taxon>Persicobacteraceae</taxon>
        <taxon>Fulvitalea</taxon>
    </lineage>
</organism>
<dbReference type="RefSeq" id="WP_338394499.1">
    <property type="nucleotide sequence ID" value="NZ_AP025314.1"/>
</dbReference>